<dbReference type="Proteomes" id="UP001082899">
    <property type="component" value="Unassembled WGS sequence"/>
</dbReference>
<feature type="compositionally biased region" description="Basic and acidic residues" evidence="1">
    <location>
        <begin position="1"/>
        <end position="11"/>
    </location>
</feature>
<reference evidence="2" key="1">
    <citation type="submission" date="2022-11" db="EMBL/GenBank/DDBJ databases">
        <title>Robbsia betulipollinis sp. nov., isolated from pollen of birch (Betula pendula).</title>
        <authorList>
            <person name="Shi H."/>
            <person name="Ambika Manirajan B."/>
            <person name="Ratering S."/>
            <person name="Geissler-Plaum R."/>
            <person name="Schnell S."/>
        </authorList>
    </citation>
    <scope>NUCLEOTIDE SEQUENCE</scope>
    <source>
        <strain evidence="2">Bb-Pol-6</strain>
    </source>
</reference>
<gene>
    <name evidence="2" type="ORF">OVY01_02410</name>
</gene>
<name>A0ABT3ZHW9_9BURK</name>
<comment type="caution">
    <text evidence="2">The sequence shown here is derived from an EMBL/GenBank/DDBJ whole genome shotgun (WGS) entry which is preliminary data.</text>
</comment>
<evidence type="ECO:0000313" key="3">
    <source>
        <dbReference type="Proteomes" id="UP001082899"/>
    </source>
</evidence>
<protein>
    <submittedName>
        <fullName evidence="2">Uncharacterized protein</fullName>
    </submittedName>
</protein>
<evidence type="ECO:0000256" key="1">
    <source>
        <dbReference type="SAM" id="MobiDB-lite"/>
    </source>
</evidence>
<sequence length="411" mass="42464">MAEVMETHDTGAARQQARSTAPSIGQAAASLTAEFFGKAAASGMHFGATSNFTQAGVSHLLGQMFLEKYPVTGAAITATATALPLAFMHAFAEVVVRTAVLQQGGHKLREWKANELFPGDAAAQKSFKTLQGASKIGSTLGNAIGLASFCIVQGGRSAMGFSSPASATAGSAIAGGTMAFFHTLVAMTTGQKTGEGQFEHTHGTMKVSPKDTLDEIKSAVESVIKKGGSIEQMQHGMHNIVVGRGVGALLGLMSSLIYKASNEAAHGTPENPGQAFQQTATATFMLLGLFFFSNLGLAKRSTLSENDPLFESTKNTLIDAFNIEDAVANGSLTEITKKLGDGPVAKSAQQVAKGADIANKAVSELSKLPGNIALDAIDAMKRQIEAKMTGEGQAAAPAGDGRDDLEMGAPQ</sequence>
<organism evidence="2 3">
    <name type="scientific">Robbsia betulipollinis</name>
    <dbReference type="NCBI Taxonomy" id="2981849"/>
    <lineage>
        <taxon>Bacteria</taxon>
        <taxon>Pseudomonadati</taxon>
        <taxon>Pseudomonadota</taxon>
        <taxon>Betaproteobacteria</taxon>
        <taxon>Burkholderiales</taxon>
        <taxon>Burkholderiaceae</taxon>
        <taxon>Robbsia</taxon>
    </lineage>
</organism>
<feature type="region of interest" description="Disordered" evidence="1">
    <location>
        <begin position="1"/>
        <end position="20"/>
    </location>
</feature>
<dbReference type="EMBL" id="JAPMXC010000001">
    <property type="protein sequence ID" value="MCY0386116.1"/>
    <property type="molecule type" value="Genomic_DNA"/>
</dbReference>
<keyword evidence="3" id="KW-1185">Reference proteome</keyword>
<proteinExistence type="predicted"/>
<evidence type="ECO:0000313" key="2">
    <source>
        <dbReference type="EMBL" id="MCY0386116.1"/>
    </source>
</evidence>
<feature type="region of interest" description="Disordered" evidence="1">
    <location>
        <begin position="389"/>
        <end position="411"/>
    </location>
</feature>
<accession>A0ABT3ZHW9</accession>
<dbReference type="RefSeq" id="WP_267845371.1">
    <property type="nucleotide sequence ID" value="NZ_JAPMXC010000001.1"/>
</dbReference>